<dbReference type="Proteomes" id="UP001202281">
    <property type="component" value="Unassembled WGS sequence"/>
</dbReference>
<sequence>MHLLYSRQARLTILRKPPSPSPDPQALALNALGWVLGDSDRAARFLSLTGLTPDDLRASLGESSTLGAVLDFLCAHEPDLLGAAEALGVEPQALAGARERLGA</sequence>
<gene>
    <name evidence="1" type="ORF">MTR66_19075</name>
</gene>
<evidence type="ECO:0000313" key="1">
    <source>
        <dbReference type="EMBL" id="MCJ2188907.1"/>
    </source>
</evidence>
<name>A0ABT0BV06_9SPHN</name>
<accession>A0ABT0BV06</accession>
<dbReference type="RefSeq" id="WP_243923915.1">
    <property type="nucleotide sequence ID" value="NZ_JALHLG010000052.1"/>
</dbReference>
<proteinExistence type="predicted"/>
<comment type="caution">
    <text evidence="1">The sequence shown here is derived from an EMBL/GenBank/DDBJ whole genome shotgun (WGS) entry which is preliminary data.</text>
</comment>
<protein>
    <submittedName>
        <fullName evidence="1">DUF3572 domain-containing protein</fullName>
    </submittedName>
</protein>
<reference evidence="1 2" key="1">
    <citation type="submission" date="2022-04" db="EMBL/GenBank/DDBJ databases">
        <title>Identification of a novel bacterium isolated from mangrove sediments.</title>
        <authorList>
            <person name="Pan X."/>
        </authorList>
    </citation>
    <scope>NUCLEOTIDE SEQUENCE [LARGE SCALE GENOMIC DNA]</scope>
    <source>
        <strain evidence="1 2">B2638</strain>
    </source>
</reference>
<dbReference type="InterPro" id="IPR021955">
    <property type="entry name" value="DUF3572"/>
</dbReference>
<evidence type="ECO:0000313" key="2">
    <source>
        <dbReference type="Proteomes" id="UP001202281"/>
    </source>
</evidence>
<dbReference type="Pfam" id="PF12096">
    <property type="entry name" value="DUF3572"/>
    <property type="match status" value="1"/>
</dbReference>
<organism evidence="1 2">
    <name type="scientific">Novosphingobium beihaiensis</name>
    <dbReference type="NCBI Taxonomy" id="2930389"/>
    <lineage>
        <taxon>Bacteria</taxon>
        <taxon>Pseudomonadati</taxon>
        <taxon>Pseudomonadota</taxon>
        <taxon>Alphaproteobacteria</taxon>
        <taxon>Sphingomonadales</taxon>
        <taxon>Sphingomonadaceae</taxon>
        <taxon>Novosphingobium</taxon>
    </lineage>
</organism>
<dbReference type="EMBL" id="JALHLG010000052">
    <property type="protein sequence ID" value="MCJ2188907.1"/>
    <property type="molecule type" value="Genomic_DNA"/>
</dbReference>
<keyword evidence="2" id="KW-1185">Reference proteome</keyword>